<dbReference type="NCBIfam" id="NF007739">
    <property type="entry name" value="PRK10419.1"/>
    <property type="match status" value="2"/>
</dbReference>
<gene>
    <name evidence="9" type="ORF">ETD85_46585</name>
</gene>
<dbReference type="InterPro" id="IPR050388">
    <property type="entry name" value="ABC_Ni/Peptide_Import"/>
</dbReference>
<dbReference type="NCBIfam" id="NF008453">
    <property type="entry name" value="PRK11308.1"/>
    <property type="match status" value="2"/>
</dbReference>
<evidence type="ECO:0000313" key="10">
    <source>
        <dbReference type="Proteomes" id="UP000306628"/>
    </source>
</evidence>
<dbReference type="InterPro" id="IPR003439">
    <property type="entry name" value="ABC_transporter-like_ATP-bd"/>
</dbReference>
<dbReference type="InterPro" id="IPR003593">
    <property type="entry name" value="AAA+_ATPase"/>
</dbReference>
<proteinExistence type="inferred from homology"/>
<evidence type="ECO:0000256" key="2">
    <source>
        <dbReference type="ARBA" id="ARBA00005417"/>
    </source>
</evidence>
<dbReference type="PANTHER" id="PTHR43297">
    <property type="entry name" value="OLIGOPEPTIDE TRANSPORT ATP-BINDING PROTEIN APPD"/>
    <property type="match status" value="1"/>
</dbReference>
<dbReference type="PANTHER" id="PTHR43297:SF2">
    <property type="entry name" value="DIPEPTIDE TRANSPORT ATP-BINDING PROTEIN DPPD"/>
    <property type="match status" value="1"/>
</dbReference>
<evidence type="ECO:0000259" key="8">
    <source>
        <dbReference type="PROSITE" id="PS50893"/>
    </source>
</evidence>
<evidence type="ECO:0000313" key="9">
    <source>
        <dbReference type="EMBL" id="TMR24480.1"/>
    </source>
</evidence>
<protein>
    <submittedName>
        <fullName evidence="9">ABC transporter ATP-binding protein</fullName>
    </submittedName>
</protein>
<evidence type="ECO:0000256" key="7">
    <source>
        <dbReference type="ARBA" id="ARBA00023136"/>
    </source>
</evidence>
<feature type="domain" description="ABC transporter" evidence="8">
    <location>
        <begin position="22"/>
        <end position="267"/>
    </location>
</feature>
<dbReference type="InterPro" id="IPR013563">
    <property type="entry name" value="Oligopep_ABC_C"/>
</dbReference>
<dbReference type="RefSeq" id="WP_138696273.1">
    <property type="nucleotide sequence ID" value="NZ_JBHSAZ010000107.1"/>
</dbReference>
<keyword evidence="7" id="KW-0472">Membrane</keyword>
<dbReference type="InterPro" id="IPR017871">
    <property type="entry name" value="ABC_transporter-like_CS"/>
</dbReference>
<dbReference type="PROSITE" id="PS00211">
    <property type="entry name" value="ABC_TRANSPORTER_1"/>
    <property type="match status" value="2"/>
</dbReference>
<dbReference type="Proteomes" id="UP000306628">
    <property type="component" value="Unassembled WGS sequence"/>
</dbReference>
<dbReference type="Pfam" id="PF00005">
    <property type="entry name" value="ABC_tran"/>
    <property type="match status" value="2"/>
</dbReference>
<dbReference type="GO" id="GO:0005886">
    <property type="term" value="C:plasma membrane"/>
    <property type="evidence" value="ECO:0007669"/>
    <property type="project" value="UniProtKB-SubCell"/>
</dbReference>
<dbReference type="OrthoDB" id="2986442at2"/>
<keyword evidence="10" id="KW-1185">Reference proteome</keyword>
<dbReference type="InterPro" id="IPR027417">
    <property type="entry name" value="P-loop_NTPase"/>
</dbReference>
<dbReference type="Pfam" id="PF08352">
    <property type="entry name" value="oligo_HPY"/>
    <property type="match status" value="1"/>
</dbReference>
<dbReference type="SUPFAM" id="SSF52540">
    <property type="entry name" value="P-loop containing nucleoside triphosphate hydrolases"/>
    <property type="match status" value="2"/>
</dbReference>
<comment type="subcellular location">
    <subcellularLocation>
        <location evidence="1">Cell membrane</location>
        <topology evidence="1">Peripheral membrane protein</topology>
    </subcellularLocation>
</comment>
<keyword evidence="4" id="KW-1003">Cell membrane</keyword>
<keyword evidence="5" id="KW-0547">Nucleotide-binding</keyword>
<evidence type="ECO:0000256" key="3">
    <source>
        <dbReference type="ARBA" id="ARBA00022448"/>
    </source>
</evidence>
<keyword evidence="6 9" id="KW-0067">ATP-binding</keyword>
<keyword evidence="3" id="KW-0813">Transport</keyword>
<organism evidence="9 10">
    <name type="scientific">Nonomuraea zeae</name>
    <dbReference type="NCBI Taxonomy" id="1642303"/>
    <lineage>
        <taxon>Bacteria</taxon>
        <taxon>Bacillati</taxon>
        <taxon>Actinomycetota</taxon>
        <taxon>Actinomycetes</taxon>
        <taxon>Streptosporangiales</taxon>
        <taxon>Streptosporangiaceae</taxon>
        <taxon>Nonomuraea</taxon>
    </lineage>
</organism>
<evidence type="ECO:0000256" key="4">
    <source>
        <dbReference type="ARBA" id="ARBA00022475"/>
    </source>
</evidence>
<reference evidence="9 10" key="1">
    <citation type="submission" date="2019-05" db="EMBL/GenBank/DDBJ databases">
        <title>Draft genome sequence of Nonomuraea zeae DSM 100528.</title>
        <authorList>
            <person name="Saricaoglu S."/>
            <person name="Isik K."/>
        </authorList>
    </citation>
    <scope>NUCLEOTIDE SEQUENCE [LARGE SCALE GENOMIC DNA]</scope>
    <source>
        <strain evidence="9 10">DSM 100528</strain>
    </source>
</reference>
<evidence type="ECO:0000256" key="1">
    <source>
        <dbReference type="ARBA" id="ARBA00004202"/>
    </source>
</evidence>
<feature type="domain" description="ABC transporter" evidence="8">
    <location>
        <begin position="323"/>
        <end position="574"/>
    </location>
</feature>
<dbReference type="CDD" id="cd03257">
    <property type="entry name" value="ABC_NikE_OppD_transporters"/>
    <property type="match status" value="2"/>
</dbReference>
<evidence type="ECO:0000256" key="5">
    <source>
        <dbReference type="ARBA" id="ARBA00022741"/>
    </source>
</evidence>
<sequence>MTELSIPARAGHRPEETPGALLSVRDLSVAFGDEPVVDGVTFDVRPGETFALVGESGAGKSITAAAVIGLLPGNAVVTSGSVSLGGDELLTGSRVTRFRGSRIGMIFQNPLASLDPSFKIGNQLAEIIGLRRPDTRKRERRELAGTWLRNVGIADTARVLSAYPHELSGGMRQRVMIALAALSRPALLIADEPTTALDAVIQKQILDLLKSVIEETGSSLLIITHDFGVVSYVADRVAVMKDGRIVEQGPRERVLGEPADDYTRSLIDAVPEVGTRFRLAELGLAKRLGTPGIAAPEPAAPAPASASAPTSGQPAVSVPPALVSLRDVSKEYAVGGLGTGQPKRRFKAVDGVWLDIFQGEIFGLIGESGSGKSTLARLIGGLQPVTAGEIDFDGRRITELPKAELRRLRPRFQFVFQDASSSLNPRVPVGEQISRPLLRLGKAANRRSAADRAAEALDLVGVASTFLDRYPHELSGGQRQRIGIARALALEPDLLILDEPTSALDVSTQANILNLLLDLKDRLGLTYVFIGHNLAVVEFVCDRIGVLERGVILETFDAAELFAAERHPTTKSLLDAVLPIQRGPVPDLPPGRPPATER</sequence>
<dbReference type="PROSITE" id="PS50893">
    <property type="entry name" value="ABC_TRANSPORTER_2"/>
    <property type="match status" value="2"/>
</dbReference>
<dbReference type="SMART" id="SM00382">
    <property type="entry name" value="AAA"/>
    <property type="match status" value="2"/>
</dbReference>
<comment type="caution">
    <text evidence="9">The sequence shown here is derived from an EMBL/GenBank/DDBJ whole genome shotgun (WGS) entry which is preliminary data.</text>
</comment>
<comment type="similarity">
    <text evidence="2">Belongs to the ABC transporter superfamily.</text>
</comment>
<name>A0A5S4GEE6_9ACTN</name>
<evidence type="ECO:0000256" key="6">
    <source>
        <dbReference type="ARBA" id="ARBA00022840"/>
    </source>
</evidence>
<dbReference type="GO" id="GO:0005524">
    <property type="term" value="F:ATP binding"/>
    <property type="evidence" value="ECO:0007669"/>
    <property type="project" value="UniProtKB-KW"/>
</dbReference>
<dbReference type="GO" id="GO:0015833">
    <property type="term" value="P:peptide transport"/>
    <property type="evidence" value="ECO:0007669"/>
    <property type="project" value="InterPro"/>
</dbReference>
<dbReference type="AlphaFoldDB" id="A0A5S4GEE6"/>
<dbReference type="Gene3D" id="3.40.50.300">
    <property type="entry name" value="P-loop containing nucleotide triphosphate hydrolases"/>
    <property type="match status" value="2"/>
</dbReference>
<accession>A0A5S4GEE6</accession>
<dbReference type="EMBL" id="VCKX01000240">
    <property type="protein sequence ID" value="TMR24480.1"/>
    <property type="molecule type" value="Genomic_DNA"/>
</dbReference>
<dbReference type="GO" id="GO:0016887">
    <property type="term" value="F:ATP hydrolysis activity"/>
    <property type="evidence" value="ECO:0007669"/>
    <property type="project" value="InterPro"/>
</dbReference>